<comment type="caution">
    <text evidence="2">The sequence shown here is derived from an EMBL/GenBank/DDBJ whole genome shotgun (WGS) entry which is preliminary data.</text>
</comment>
<dbReference type="EMBL" id="LVJS01000136">
    <property type="protein sequence ID" value="KZC22057.1"/>
    <property type="molecule type" value="Genomic_DNA"/>
</dbReference>
<evidence type="ECO:0000313" key="3">
    <source>
        <dbReference type="Proteomes" id="UP000076131"/>
    </source>
</evidence>
<feature type="transmembrane region" description="Helical" evidence="1">
    <location>
        <begin position="107"/>
        <end position="125"/>
    </location>
</feature>
<evidence type="ECO:0000313" key="2">
    <source>
        <dbReference type="EMBL" id="KZC22057.1"/>
    </source>
</evidence>
<evidence type="ECO:0000256" key="1">
    <source>
        <dbReference type="SAM" id="Phobius"/>
    </source>
</evidence>
<protein>
    <submittedName>
        <fullName evidence="2">Cytochrome C</fullName>
    </submittedName>
</protein>
<dbReference type="RefSeq" id="WP_008434497.1">
    <property type="nucleotide sequence ID" value="NZ_LVJS01000136.1"/>
</dbReference>
<organism evidence="2 3">
    <name type="scientific">Rhodanobacter thiooxydans</name>
    <dbReference type="NCBI Taxonomy" id="416169"/>
    <lineage>
        <taxon>Bacteria</taxon>
        <taxon>Pseudomonadati</taxon>
        <taxon>Pseudomonadota</taxon>
        <taxon>Gammaproteobacteria</taxon>
        <taxon>Lysobacterales</taxon>
        <taxon>Rhodanobacteraceae</taxon>
        <taxon>Rhodanobacter</taxon>
    </lineage>
</organism>
<keyword evidence="1" id="KW-0812">Transmembrane</keyword>
<dbReference type="Proteomes" id="UP000076131">
    <property type="component" value="Unassembled WGS sequence"/>
</dbReference>
<keyword evidence="1" id="KW-1133">Transmembrane helix</keyword>
<dbReference type="STRING" id="416169.RHOFW104T7_02490"/>
<accession>A0A154QE39</accession>
<keyword evidence="3" id="KW-1185">Reference proteome</keyword>
<dbReference type="AlphaFoldDB" id="A0A154QE39"/>
<sequence length="157" mass="17046">MPNPHVRVYIDDDPAPVIDHELPTQLELDTRQLADGPHRLIVRAEDQNGIEGVEEIPFHVQNGPGIMVTGLKPGSTQSGKLQLKVDAFSAGDPFDPRRAEARSAIPTWVWVLFLFVIAWIIFYAATEWAIPAKYQSTPTFGTPAASAPAAPPAGAAR</sequence>
<proteinExistence type="predicted"/>
<keyword evidence="1" id="KW-0472">Membrane</keyword>
<name>A0A154QE39_9GAMM</name>
<reference evidence="2 3" key="1">
    <citation type="journal article" date="2016" name="MBio">
        <title>Lateral Gene Transfer in a Heavy Metal-Contaminated-Groundwater Microbial Community.</title>
        <authorList>
            <person name="Hemme C.L."/>
            <person name="Green S.J."/>
            <person name="Rishishwar L."/>
            <person name="Prakash O."/>
            <person name="Pettenato A."/>
            <person name="Chakraborty R."/>
            <person name="Deutschbauer A.M."/>
            <person name="Van Nostrand J.D."/>
            <person name="Wu L."/>
            <person name="He Z."/>
            <person name="Jordan I.K."/>
            <person name="Hazen T.C."/>
            <person name="Arkin A.P."/>
            <person name="Kostka J.E."/>
            <person name="Zhou J."/>
        </authorList>
    </citation>
    <scope>NUCLEOTIDE SEQUENCE [LARGE SCALE GENOMIC DNA]</scope>
    <source>
        <strain evidence="2 3">FW104-T7</strain>
    </source>
</reference>
<gene>
    <name evidence="2" type="ORF">RHOFW104T7_02490</name>
</gene>
<dbReference type="eggNOG" id="COG2010">
    <property type="taxonomic scope" value="Bacteria"/>
</dbReference>